<name>A0AA35CIN7_9FIRM</name>
<proteinExistence type="inferred from homology"/>
<dbReference type="GO" id="GO:0004713">
    <property type="term" value="F:protein tyrosine kinase activity"/>
    <property type="evidence" value="ECO:0007669"/>
    <property type="project" value="TreeGrafter"/>
</dbReference>
<evidence type="ECO:0000256" key="6">
    <source>
        <dbReference type="ARBA" id="ARBA00023136"/>
    </source>
</evidence>
<comment type="subcellular location">
    <subcellularLocation>
        <location evidence="1">Cell membrane</location>
        <topology evidence="1">Multi-pass membrane protein</topology>
    </subcellularLocation>
</comment>
<dbReference type="InterPro" id="IPR032807">
    <property type="entry name" value="GNVR"/>
</dbReference>
<keyword evidence="3" id="KW-1003">Cell membrane</keyword>
<dbReference type="GO" id="GO:0005886">
    <property type="term" value="C:plasma membrane"/>
    <property type="evidence" value="ECO:0007669"/>
    <property type="project" value="UniProtKB-SubCell"/>
</dbReference>
<dbReference type="PANTHER" id="PTHR32309">
    <property type="entry name" value="TYROSINE-PROTEIN KINASE"/>
    <property type="match status" value="1"/>
</dbReference>
<dbReference type="PANTHER" id="PTHR32309:SF13">
    <property type="entry name" value="FERRIC ENTEROBACTIN TRANSPORT PROTEIN FEPE"/>
    <property type="match status" value="1"/>
</dbReference>
<evidence type="ECO:0000259" key="10">
    <source>
        <dbReference type="Pfam" id="PF13807"/>
    </source>
</evidence>
<feature type="domain" description="Polysaccharide chain length determinant N-terminal" evidence="9">
    <location>
        <begin position="6"/>
        <end position="91"/>
    </location>
</feature>
<keyword evidence="12" id="KW-1185">Reference proteome</keyword>
<feature type="region of interest" description="Disordered" evidence="7">
    <location>
        <begin position="247"/>
        <end position="268"/>
    </location>
</feature>
<evidence type="ECO:0000313" key="11">
    <source>
        <dbReference type="EMBL" id="BDG59722.1"/>
    </source>
</evidence>
<protein>
    <submittedName>
        <fullName evidence="11">Capsular polysaccharide biosynthesis protein</fullName>
    </submittedName>
</protein>
<evidence type="ECO:0000313" key="12">
    <source>
        <dbReference type="Proteomes" id="UP001163687"/>
    </source>
</evidence>
<dbReference type="Proteomes" id="UP001163687">
    <property type="component" value="Chromosome"/>
</dbReference>
<dbReference type="Pfam" id="PF02706">
    <property type="entry name" value="Wzz"/>
    <property type="match status" value="1"/>
</dbReference>
<gene>
    <name evidence="11" type="ORF">caldi_08120</name>
</gene>
<dbReference type="InterPro" id="IPR003856">
    <property type="entry name" value="LPS_length_determ_N"/>
</dbReference>
<dbReference type="EMBL" id="AP025628">
    <property type="protein sequence ID" value="BDG59722.1"/>
    <property type="molecule type" value="Genomic_DNA"/>
</dbReference>
<dbReference type="AlphaFoldDB" id="A0AA35CIN7"/>
<evidence type="ECO:0000259" key="9">
    <source>
        <dbReference type="Pfam" id="PF02706"/>
    </source>
</evidence>
<evidence type="ECO:0000256" key="1">
    <source>
        <dbReference type="ARBA" id="ARBA00004651"/>
    </source>
</evidence>
<evidence type="ECO:0000256" key="4">
    <source>
        <dbReference type="ARBA" id="ARBA00022692"/>
    </source>
</evidence>
<dbReference type="RefSeq" id="WP_264843824.1">
    <property type="nucleotide sequence ID" value="NZ_AP025628.1"/>
</dbReference>
<keyword evidence="4 8" id="KW-0812">Transmembrane</keyword>
<dbReference type="InterPro" id="IPR050445">
    <property type="entry name" value="Bact_polysacc_biosynth/exp"/>
</dbReference>
<evidence type="ECO:0000256" key="2">
    <source>
        <dbReference type="ARBA" id="ARBA00006683"/>
    </source>
</evidence>
<dbReference type="KEGG" id="cmic:caldi_08120"/>
<evidence type="ECO:0000256" key="7">
    <source>
        <dbReference type="SAM" id="MobiDB-lite"/>
    </source>
</evidence>
<sequence>MTMEDEEVDLLELLAIVRRRLWILLVVPVVAALTAAGVSLYVLEPVYEASTTLWVVKKESGAIDYQTLLLYRNLTKTYGEVAKSRRVLELAAARLGGTLTADRLQRAVRVAPVRDTEILQIAVQDTDPRRAADAANAIAAAFVEEIQRFIRLDNVGTVDPAEVPRTPVRPKPLLNTALALVLGVMVALGLIFVVELADTRLRTPEDVERRLALPVLGVIPIIEPVGAQVPPVTGRPETTGVPAAVYRSRRSGQRSAAAAISGSGGEEP</sequence>
<comment type="similarity">
    <text evidence="2">Belongs to the CpsC/CapA family.</text>
</comment>
<feature type="transmembrane region" description="Helical" evidence="8">
    <location>
        <begin position="21"/>
        <end position="43"/>
    </location>
</feature>
<keyword evidence="6 8" id="KW-0472">Membrane</keyword>
<reference evidence="11" key="1">
    <citation type="submission" date="2022-03" db="EMBL/GenBank/DDBJ databases">
        <title>Complete genome sequence of Caldinitratiruptor microaerophilus.</title>
        <authorList>
            <person name="Mukaiyama R."/>
            <person name="Nishiyama T."/>
            <person name="Ueda K."/>
        </authorList>
    </citation>
    <scope>NUCLEOTIDE SEQUENCE</scope>
    <source>
        <strain evidence="11">JCM 16183</strain>
    </source>
</reference>
<dbReference type="Pfam" id="PF13807">
    <property type="entry name" value="GNVR"/>
    <property type="match status" value="1"/>
</dbReference>
<evidence type="ECO:0000256" key="8">
    <source>
        <dbReference type="SAM" id="Phobius"/>
    </source>
</evidence>
<feature type="transmembrane region" description="Helical" evidence="8">
    <location>
        <begin position="173"/>
        <end position="194"/>
    </location>
</feature>
<keyword evidence="5 8" id="KW-1133">Transmembrane helix</keyword>
<organism evidence="11 12">
    <name type="scientific">Caldinitratiruptor microaerophilus</name>
    <dbReference type="NCBI Taxonomy" id="671077"/>
    <lineage>
        <taxon>Bacteria</taxon>
        <taxon>Bacillati</taxon>
        <taxon>Bacillota</taxon>
        <taxon>Clostridia</taxon>
        <taxon>Eubacteriales</taxon>
        <taxon>Symbiobacteriaceae</taxon>
        <taxon>Caldinitratiruptor</taxon>
    </lineage>
</organism>
<evidence type="ECO:0000256" key="3">
    <source>
        <dbReference type="ARBA" id="ARBA00022475"/>
    </source>
</evidence>
<feature type="domain" description="Tyrosine-protein kinase G-rich" evidence="10">
    <location>
        <begin position="150"/>
        <end position="193"/>
    </location>
</feature>
<accession>A0AA35CIN7</accession>
<evidence type="ECO:0000256" key="5">
    <source>
        <dbReference type="ARBA" id="ARBA00022989"/>
    </source>
</evidence>